<name>X1BS01_9ZZZZ</name>
<dbReference type="AlphaFoldDB" id="X1BS01"/>
<feature type="non-terminal residue" evidence="1">
    <location>
        <position position="1"/>
    </location>
</feature>
<sequence length="108" mass="13026">PMLGTIFALAKKMAKEIKRSQKEWLVKREKSHINHFEDFVDEWKVRVSNRLCQLEVCQNKDKRQTDEEYEYWRKTELQSMQTYGKLLKIAQDQVGYSKNALKELELMK</sequence>
<gene>
    <name evidence="1" type="ORF">S01H4_47279</name>
</gene>
<dbReference type="EMBL" id="BART01026518">
    <property type="protein sequence ID" value="GAG97870.1"/>
    <property type="molecule type" value="Genomic_DNA"/>
</dbReference>
<reference evidence="1" key="1">
    <citation type="journal article" date="2014" name="Front. Microbiol.">
        <title>High frequency of phylogenetically diverse reductive dehalogenase-homologous genes in deep subseafloor sedimentary metagenomes.</title>
        <authorList>
            <person name="Kawai M."/>
            <person name="Futagami T."/>
            <person name="Toyoda A."/>
            <person name="Takaki Y."/>
            <person name="Nishi S."/>
            <person name="Hori S."/>
            <person name="Arai W."/>
            <person name="Tsubouchi T."/>
            <person name="Morono Y."/>
            <person name="Uchiyama I."/>
            <person name="Ito T."/>
            <person name="Fujiyama A."/>
            <person name="Inagaki F."/>
            <person name="Takami H."/>
        </authorList>
    </citation>
    <scope>NUCLEOTIDE SEQUENCE</scope>
    <source>
        <strain evidence="1">Expedition CK06-06</strain>
    </source>
</reference>
<accession>X1BS01</accession>
<comment type="caution">
    <text evidence="1">The sequence shown here is derived from an EMBL/GenBank/DDBJ whole genome shotgun (WGS) entry which is preliminary data.</text>
</comment>
<evidence type="ECO:0000313" key="1">
    <source>
        <dbReference type="EMBL" id="GAG97870.1"/>
    </source>
</evidence>
<protein>
    <submittedName>
        <fullName evidence="1">Uncharacterized protein</fullName>
    </submittedName>
</protein>
<proteinExistence type="predicted"/>
<organism evidence="1">
    <name type="scientific">marine sediment metagenome</name>
    <dbReference type="NCBI Taxonomy" id="412755"/>
    <lineage>
        <taxon>unclassified sequences</taxon>
        <taxon>metagenomes</taxon>
        <taxon>ecological metagenomes</taxon>
    </lineage>
</organism>